<dbReference type="GO" id="GO:0046872">
    <property type="term" value="F:metal ion binding"/>
    <property type="evidence" value="ECO:0007669"/>
    <property type="project" value="UniProtKB-KW"/>
</dbReference>
<evidence type="ECO:0000313" key="6">
    <source>
        <dbReference type="EMBL" id="ABJ09007.1"/>
    </source>
</evidence>
<keyword evidence="3" id="KW-0378">Hydrolase</keyword>
<dbReference type="GO" id="GO:0016787">
    <property type="term" value="F:hydrolase activity"/>
    <property type="evidence" value="ECO:0007669"/>
    <property type="project" value="UniProtKB-KW"/>
</dbReference>
<gene>
    <name evidence="6" type="ORF">CRV116</name>
</gene>
<dbReference type="InterPro" id="IPR003300">
    <property type="entry name" value="Viral_VD9"/>
</dbReference>
<accession>Q070D5</accession>
<sequence>MFETPREAVTVRRATIAEIADCDRFHNLHLFGLCLTTDRVPIVGVRRTSFTYQNKWLSRRRGEQLVMKYIDFKYVYPKEIKDIRARLATAAELPSNDGFEELTLLGGSVRNRRETIEKCIHREIAEETDDSLRIGTITDVACAIDILDKSTGKTFRGYCILCLLNQPYSDVPKDSLYNMEVEYLCSLLEKSGNEKFAYLNHIYEQLVEGLALDAPPLGDGGQQLPVPEPAKA</sequence>
<dbReference type="GeneID" id="4363359"/>
<reference evidence="6 7" key="1">
    <citation type="journal article" date="2006" name="J. Virol.">
        <title>Genome of crocodilepox virus.</title>
        <authorList>
            <person name="Afonso C.L."/>
            <person name="Tulman E.R."/>
            <person name="Delhon G."/>
            <person name="Lu Z."/>
            <person name="Viljoen G.J."/>
            <person name="Wallace D.B."/>
            <person name="Kutish G.F."/>
            <person name="Rock D.L."/>
        </authorList>
    </citation>
    <scope>NUCLEOTIDE SEQUENCE [LARGE SCALE GENOMIC DNA]</scope>
    <source>
        <strain evidence="7">Isolate Crocodylus niloticus/Zimbabwe/Ume/2001</strain>
    </source>
</reference>
<protein>
    <submittedName>
        <fullName evidence="6">MutT motif protein</fullName>
    </submittedName>
</protein>
<dbReference type="InterPro" id="IPR015797">
    <property type="entry name" value="NUDIX_hydrolase-like_dom_sf"/>
</dbReference>
<evidence type="ECO:0000256" key="2">
    <source>
        <dbReference type="ARBA" id="ARBA00022723"/>
    </source>
</evidence>
<evidence type="ECO:0000313" key="7">
    <source>
        <dbReference type="Proteomes" id="UP000011300"/>
    </source>
</evidence>
<dbReference type="SUPFAM" id="SSF55811">
    <property type="entry name" value="Nudix"/>
    <property type="match status" value="1"/>
</dbReference>
<organismHost>
    <name type="scientific">Crocodylus niloticus</name>
    <name type="common">Nile crocodile</name>
    <name type="synonym">African crocodile</name>
    <dbReference type="NCBI Taxonomy" id="8501"/>
</organismHost>
<evidence type="ECO:0000256" key="3">
    <source>
        <dbReference type="ARBA" id="ARBA00022801"/>
    </source>
</evidence>
<organism evidence="6 7">
    <name type="scientific">Nile crocodilepox virus (isolate Crocodylus niloticus/Zimbabwe/Ume/2001)</name>
    <name type="common">CRV</name>
    <dbReference type="NCBI Taxonomy" id="1289473"/>
    <lineage>
        <taxon>Viruses</taxon>
        <taxon>Varidnaviria</taxon>
        <taxon>Bamfordvirae</taxon>
        <taxon>Nucleocytoviricota</taxon>
        <taxon>Pokkesviricetes</taxon>
        <taxon>Chitovirales</taxon>
        <taxon>Poxviridae</taxon>
        <taxon>Chordopoxvirinae</taxon>
        <taxon>Crocodylidpoxvirus</taxon>
        <taxon>Crocodylidpoxvirus nilecrocodilepox</taxon>
        <taxon>Nile crocodilepox virus</taxon>
    </lineage>
</organism>
<proteinExistence type="predicted"/>
<evidence type="ECO:0000256" key="5">
    <source>
        <dbReference type="ARBA" id="ARBA00023211"/>
    </source>
</evidence>
<dbReference type="PRINTS" id="PR01363">
    <property type="entry name" value="VD09PROTEIN"/>
</dbReference>
<name>Q070D5_CPRVZ</name>
<dbReference type="KEGG" id="vg:4363359"/>
<dbReference type="EMBL" id="DQ356948">
    <property type="protein sequence ID" value="ABJ09007.1"/>
    <property type="molecule type" value="Genomic_DNA"/>
</dbReference>
<keyword evidence="5" id="KW-0464">Manganese</keyword>
<keyword evidence="4" id="KW-0460">Magnesium</keyword>
<comment type="cofactor">
    <cofactor evidence="1">
        <name>Mg(2+)</name>
        <dbReference type="ChEBI" id="CHEBI:18420"/>
    </cofactor>
</comment>
<keyword evidence="7" id="KW-1185">Reference proteome</keyword>
<dbReference type="RefSeq" id="YP_784306.1">
    <property type="nucleotide sequence ID" value="NC_008030.1"/>
</dbReference>
<organismHost>
    <name type="scientific">Crocodylus porosus</name>
    <name type="common">Saltwater crocodile</name>
    <name type="synonym">Estuarine crocodile</name>
    <dbReference type="NCBI Taxonomy" id="8502"/>
</organismHost>
<dbReference type="Proteomes" id="UP000011300">
    <property type="component" value="Segment"/>
</dbReference>
<evidence type="ECO:0000256" key="4">
    <source>
        <dbReference type="ARBA" id="ARBA00022842"/>
    </source>
</evidence>
<keyword evidence="2" id="KW-0479">Metal-binding</keyword>
<organismHost>
    <name type="scientific">Crocodylus johnstoni</name>
    <name type="common">Australian freshwater crocodile</name>
    <dbReference type="NCBI Taxonomy" id="184234"/>
</organismHost>
<evidence type="ECO:0000256" key="1">
    <source>
        <dbReference type="ARBA" id="ARBA00001946"/>
    </source>
</evidence>